<dbReference type="SUPFAM" id="SSF46458">
    <property type="entry name" value="Globin-like"/>
    <property type="match status" value="1"/>
</dbReference>
<reference evidence="13 14" key="1">
    <citation type="submission" date="2011-11" db="EMBL/GenBank/DDBJ databases">
        <title>Improved High-Quality Draft sequence of Beggiatoa alba B18lD.</title>
        <authorList>
            <consortium name="US DOE Joint Genome Institute"/>
            <person name="Lucas S."/>
            <person name="Han J."/>
            <person name="Lapidus A."/>
            <person name="Cheng J.-F."/>
            <person name="Goodwin L."/>
            <person name="Pitluck S."/>
            <person name="Peters L."/>
            <person name="Mikhailova N."/>
            <person name="Held B."/>
            <person name="Detter J.C."/>
            <person name="Han C."/>
            <person name="Tapia R."/>
            <person name="Land M."/>
            <person name="Hauser L."/>
            <person name="Kyrpides N."/>
            <person name="Ivanova N."/>
            <person name="Pagani I."/>
            <person name="Samuel K."/>
            <person name="Teske A."/>
            <person name="Mueller J."/>
            <person name="Woyke T."/>
        </authorList>
    </citation>
    <scope>NUCLEOTIDE SEQUENCE [LARGE SCALE GENOMIC DNA]</scope>
    <source>
        <strain evidence="13 14">B18LD</strain>
    </source>
</reference>
<feature type="domain" description="GGDEF" evidence="12">
    <location>
        <begin position="337"/>
        <end position="470"/>
    </location>
</feature>
<evidence type="ECO:0000256" key="4">
    <source>
        <dbReference type="ARBA" id="ARBA00015125"/>
    </source>
</evidence>
<dbReference type="Gene3D" id="1.10.490.10">
    <property type="entry name" value="Globins"/>
    <property type="match status" value="1"/>
</dbReference>
<dbReference type="GO" id="GO:0005886">
    <property type="term" value="C:plasma membrane"/>
    <property type="evidence" value="ECO:0007669"/>
    <property type="project" value="TreeGrafter"/>
</dbReference>
<dbReference type="FunFam" id="3.30.70.270:FF:000001">
    <property type="entry name" value="Diguanylate cyclase domain protein"/>
    <property type="match status" value="1"/>
</dbReference>
<dbReference type="GO" id="GO:0019825">
    <property type="term" value="F:oxygen binding"/>
    <property type="evidence" value="ECO:0007669"/>
    <property type="project" value="InterPro"/>
</dbReference>
<evidence type="ECO:0000256" key="3">
    <source>
        <dbReference type="ARBA" id="ARBA00012528"/>
    </source>
</evidence>
<dbReference type="RefSeq" id="WP_002691628.1">
    <property type="nucleotide sequence ID" value="NZ_JH600070.1"/>
</dbReference>
<dbReference type="InterPro" id="IPR000160">
    <property type="entry name" value="GGDEF_dom"/>
</dbReference>
<dbReference type="SMART" id="SM00267">
    <property type="entry name" value="GGDEF"/>
    <property type="match status" value="1"/>
</dbReference>
<dbReference type="InterPro" id="IPR009050">
    <property type="entry name" value="Globin-like_sf"/>
</dbReference>
<evidence type="ECO:0000256" key="9">
    <source>
        <dbReference type="ARBA" id="ARBA00023004"/>
    </source>
</evidence>
<evidence type="ECO:0000259" key="12">
    <source>
        <dbReference type="PROSITE" id="PS50887"/>
    </source>
</evidence>
<protein>
    <recommendedName>
        <fullName evidence="4">Diguanylate cyclase DosC</fullName>
        <ecNumber evidence="3">2.7.7.65</ecNumber>
    </recommendedName>
    <alternativeName>
        <fullName evidence="10">Direct oxygen-sensing cyclase</fullName>
    </alternativeName>
</protein>
<evidence type="ECO:0000256" key="7">
    <source>
        <dbReference type="ARBA" id="ARBA00022741"/>
    </source>
</evidence>
<comment type="cofactor">
    <cofactor evidence="2">
        <name>heme</name>
        <dbReference type="ChEBI" id="CHEBI:30413"/>
    </cofactor>
</comment>
<dbReference type="GO" id="GO:0043709">
    <property type="term" value="P:cell adhesion involved in single-species biofilm formation"/>
    <property type="evidence" value="ECO:0007669"/>
    <property type="project" value="TreeGrafter"/>
</dbReference>
<dbReference type="Pfam" id="PF11563">
    <property type="entry name" value="Protoglobin"/>
    <property type="match status" value="1"/>
</dbReference>
<dbReference type="InterPro" id="IPR050469">
    <property type="entry name" value="Diguanylate_Cyclase"/>
</dbReference>
<keyword evidence="14" id="KW-1185">Reference proteome</keyword>
<dbReference type="eggNOG" id="COG2199">
    <property type="taxonomic scope" value="Bacteria"/>
</dbReference>
<organism evidence="13 14">
    <name type="scientific">Beggiatoa alba B18LD</name>
    <dbReference type="NCBI Taxonomy" id="395493"/>
    <lineage>
        <taxon>Bacteria</taxon>
        <taxon>Pseudomonadati</taxon>
        <taxon>Pseudomonadota</taxon>
        <taxon>Gammaproteobacteria</taxon>
        <taxon>Thiotrichales</taxon>
        <taxon>Thiotrichaceae</taxon>
        <taxon>Beggiatoa</taxon>
    </lineage>
</organism>
<keyword evidence="6" id="KW-0808">Transferase</keyword>
<dbReference type="GO" id="GO:1902201">
    <property type="term" value="P:negative regulation of bacterial-type flagellum-dependent cell motility"/>
    <property type="evidence" value="ECO:0007669"/>
    <property type="project" value="TreeGrafter"/>
</dbReference>
<evidence type="ECO:0000256" key="6">
    <source>
        <dbReference type="ARBA" id="ARBA00022679"/>
    </source>
</evidence>
<dbReference type="Gene3D" id="3.30.70.270">
    <property type="match status" value="1"/>
</dbReference>
<evidence type="ECO:0000256" key="11">
    <source>
        <dbReference type="ARBA" id="ARBA00034247"/>
    </source>
</evidence>
<dbReference type="HOGENOM" id="CLU_000445_11_5_6"/>
<keyword evidence="8" id="KW-0460">Magnesium</keyword>
<gene>
    <name evidence="13" type="ORF">BegalDRAFT_3147</name>
</gene>
<dbReference type="PANTHER" id="PTHR45138">
    <property type="entry name" value="REGULATORY COMPONENTS OF SENSORY TRANSDUCTION SYSTEM"/>
    <property type="match status" value="1"/>
</dbReference>
<evidence type="ECO:0000313" key="14">
    <source>
        <dbReference type="Proteomes" id="UP000005744"/>
    </source>
</evidence>
<proteinExistence type="predicted"/>
<dbReference type="EC" id="2.7.7.65" evidence="3"/>
<dbReference type="GO" id="GO:0052621">
    <property type="term" value="F:diguanylate cyclase activity"/>
    <property type="evidence" value="ECO:0007669"/>
    <property type="project" value="UniProtKB-EC"/>
</dbReference>
<sequence>MPAVIPNHDNKTAVKDIEQKRLLEIYQNSQPLLEQVAAIVTPQAEQIASVFYSEMLAISGAQPFLNHMLVDTRLRTSLAEWVKQLFTPSNEEEVQQHIKRQREVGNIHARINIPIYLVHHGIRVLKRECRQFIIASCLERNEMANALSLVEELLDYSSFLINESYFNDIIVNERSAQALRMNTINQGLAMECERLRSLLFDWLRRILTSLYQTPAPSFQQLPSIFSSDFGLWVTYKAELLFIDHQYEIEHLKSQLLQINALVKTSIDLRDRSLMAELGVVINQLNDAVTHASWFLSSFINHALEMESGRDPLTHLFNRRYIPTIMQRAIRISATQGTPFCVLLVDIDFFKKINDTWGHDNGDTILSQVGELFVTHVRAGDFVFRYGGEEFLVLLNDVSLDVAQRIAEKLRALVEQHTFYLNKSMPFNITISIGIALHEGHPDYSVIISQADNALYQAKSKGRNRIEVADKLVGDSTNL</sequence>
<dbReference type="CDD" id="cd01949">
    <property type="entry name" value="GGDEF"/>
    <property type="match status" value="1"/>
</dbReference>
<dbReference type="NCBIfam" id="TIGR00254">
    <property type="entry name" value="GGDEF"/>
    <property type="match status" value="1"/>
</dbReference>
<dbReference type="CDD" id="cd14757">
    <property type="entry name" value="GS_EcDosC-like_GGDEF"/>
    <property type="match status" value="1"/>
</dbReference>
<keyword evidence="5" id="KW-0349">Heme</keyword>
<keyword evidence="5" id="KW-0479">Metal-binding</keyword>
<keyword evidence="9" id="KW-0408">Iron</keyword>
<dbReference type="OrthoDB" id="92309at2"/>
<evidence type="ECO:0000256" key="8">
    <source>
        <dbReference type="ARBA" id="ARBA00022842"/>
    </source>
</evidence>
<evidence type="ECO:0000256" key="1">
    <source>
        <dbReference type="ARBA" id="ARBA00001946"/>
    </source>
</evidence>
<dbReference type="GO" id="GO:0020037">
    <property type="term" value="F:heme binding"/>
    <property type="evidence" value="ECO:0007669"/>
    <property type="project" value="InterPro"/>
</dbReference>
<dbReference type="UniPathway" id="UPA00599"/>
<dbReference type="Pfam" id="PF00990">
    <property type="entry name" value="GGDEF"/>
    <property type="match status" value="1"/>
</dbReference>
<dbReference type="AlphaFoldDB" id="I3CK29"/>
<evidence type="ECO:0000313" key="13">
    <source>
        <dbReference type="EMBL" id="EIJ43972.1"/>
    </source>
</evidence>
<comment type="cofactor">
    <cofactor evidence="1">
        <name>Mg(2+)</name>
        <dbReference type="ChEBI" id="CHEBI:18420"/>
    </cofactor>
</comment>
<dbReference type="PANTHER" id="PTHR45138:SF9">
    <property type="entry name" value="DIGUANYLATE CYCLASE DGCM-RELATED"/>
    <property type="match status" value="1"/>
</dbReference>
<evidence type="ECO:0000256" key="10">
    <source>
        <dbReference type="ARBA" id="ARBA00029839"/>
    </source>
</evidence>
<dbReference type="SUPFAM" id="SSF55073">
    <property type="entry name" value="Nucleotide cyclase"/>
    <property type="match status" value="1"/>
</dbReference>
<dbReference type="EMBL" id="JH600070">
    <property type="protein sequence ID" value="EIJ43972.1"/>
    <property type="molecule type" value="Genomic_DNA"/>
</dbReference>
<comment type="catalytic activity">
    <reaction evidence="11">
        <text>2 GTP = 3',3'-c-di-GMP + 2 diphosphate</text>
        <dbReference type="Rhea" id="RHEA:24898"/>
        <dbReference type="ChEBI" id="CHEBI:33019"/>
        <dbReference type="ChEBI" id="CHEBI:37565"/>
        <dbReference type="ChEBI" id="CHEBI:58805"/>
        <dbReference type="EC" id="2.7.7.65"/>
    </reaction>
</comment>
<evidence type="ECO:0000256" key="5">
    <source>
        <dbReference type="ARBA" id="ARBA00022617"/>
    </source>
</evidence>
<dbReference type="STRING" id="395493.BegalDRAFT_3147"/>
<dbReference type="Proteomes" id="UP000005744">
    <property type="component" value="Unassembled WGS sequence"/>
</dbReference>
<name>I3CK29_9GAMM</name>
<keyword evidence="7" id="KW-0547">Nucleotide-binding</keyword>
<dbReference type="GO" id="GO:0000166">
    <property type="term" value="F:nucleotide binding"/>
    <property type="evidence" value="ECO:0007669"/>
    <property type="project" value="UniProtKB-KW"/>
</dbReference>
<dbReference type="InterPro" id="IPR044398">
    <property type="entry name" value="Globin-sensor_dom"/>
</dbReference>
<dbReference type="InterPro" id="IPR043128">
    <property type="entry name" value="Rev_trsase/Diguanyl_cyclase"/>
</dbReference>
<evidence type="ECO:0000256" key="2">
    <source>
        <dbReference type="ARBA" id="ARBA00001971"/>
    </source>
</evidence>
<dbReference type="InterPro" id="IPR012292">
    <property type="entry name" value="Globin/Proto"/>
</dbReference>
<dbReference type="PROSITE" id="PS50887">
    <property type="entry name" value="GGDEF"/>
    <property type="match status" value="1"/>
</dbReference>
<dbReference type="InterPro" id="IPR039435">
    <property type="entry name" value="DosC_GS"/>
</dbReference>
<dbReference type="InterPro" id="IPR029787">
    <property type="entry name" value="Nucleotide_cyclase"/>
</dbReference>
<accession>I3CK29</accession>